<accession>A0A2T6ZK91</accession>
<dbReference type="GO" id="GO:0004386">
    <property type="term" value="F:helicase activity"/>
    <property type="evidence" value="ECO:0007669"/>
    <property type="project" value="UniProtKB-KW"/>
</dbReference>
<organism evidence="7 8">
    <name type="scientific">Tuber borchii</name>
    <name type="common">White truffle</name>
    <dbReference type="NCBI Taxonomy" id="42251"/>
    <lineage>
        <taxon>Eukaryota</taxon>
        <taxon>Fungi</taxon>
        <taxon>Dikarya</taxon>
        <taxon>Ascomycota</taxon>
        <taxon>Pezizomycotina</taxon>
        <taxon>Pezizomycetes</taxon>
        <taxon>Pezizales</taxon>
        <taxon>Tuberaceae</taxon>
        <taxon>Tuber</taxon>
    </lineage>
</organism>
<dbReference type="Gene3D" id="1.10.3380.10">
    <property type="entry name" value="Sec63 N-terminal domain-like domain"/>
    <property type="match status" value="1"/>
</dbReference>
<dbReference type="Pfam" id="PF23445">
    <property type="entry name" value="WHD_SNRNP200"/>
    <property type="match status" value="1"/>
</dbReference>
<name>A0A2T6ZK91_TUBBO</name>
<reference evidence="7 8" key="1">
    <citation type="submission" date="2017-04" db="EMBL/GenBank/DDBJ databases">
        <title>Draft genome sequence of Tuber borchii Vittad., a whitish edible truffle.</title>
        <authorList>
            <consortium name="DOE Joint Genome Institute"/>
            <person name="Murat C."/>
            <person name="Kuo A."/>
            <person name="Barry K.W."/>
            <person name="Clum A."/>
            <person name="Dockter R.B."/>
            <person name="Fauchery L."/>
            <person name="Iotti M."/>
            <person name="Kohler A."/>
            <person name="Labutti K."/>
            <person name="Lindquist E.A."/>
            <person name="Lipzen A."/>
            <person name="Ohm R.A."/>
            <person name="Wang M."/>
            <person name="Grigoriev I.V."/>
            <person name="Zambonelli A."/>
            <person name="Martin F.M."/>
        </authorList>
    </citation>
    <scope>NUCLEOTIDE SEQUENCE [LARGE SCALE GENOMIC DNA]</scope>
    <source>
        <strain evidence="7 8">Tbo3840</strain>
    </source>
</reference>
<evidence type="ECO:0000313" key="7">
    <source>
        <dbReference type="EMBL" id="PUU75908.1"/>
    </source>
</evidence>
<evidence type="ECO:0000256" key="4">
    <source>
        <dbReference type="ARBA" id="ARBA00022840"/>
    </source>
</evidence>
<dbReference type="SUPFAM" id="SSF52540">
    <property type="entry name" value="P-loop containing nucleoside triphosphate hydrolases"/>
    <property type="match status" value="1"/>
</dbReference>
<dbReference type="InterPro" id="IPR027417">
    <property type="entry name" value="P-loop_NTPase"/>
</dbReference>
<evidence type="ECO:0000259" key="5">
    <source>
        <dbReference type="Pfam" id="PF02889"/>
    </source>
</evidence>
<dbReference type="Gene3D" id="1.10.10.10">
    <property type="entry name" value="Winged helix-like DNA-binding domain superfamily/Winged helix DNA-binding domain"/>
    <property type="match status" value="1"/>
</dbReference>
<dbReference type="Pfam" id="PF02889">
    <property type="entry name" value="Sec63"/>
    <property type="match status" value="1"/>
</dbReference>
<dbReference type="InterPro" id="IPR004179">
    <property type="entry name" value="Sec63-dom"/>
</dbReference>
<dbReference type="EMBL" id="NESQ01000209">
    <property type="protein sequence ID" value="PUU75908.1"/>
    <property type="molecule type" value="Genomic_DNA"/>
</dbReference>
<proteinExistence type="predicted"/>
<dbReference type="PANTHER" id="PTHR47961">
    <property type="entry name" value="DNA POLYMERASE THETA, PUTATIVE (AFU_ORTHOLOGUE AFUA_1G05260)-RELATED"/>
    <property type="match status" value="1"/>
</dbReference>
<dbReference type="STRING" id="42251.A0A2T6ZK91"/>
<dbReference type="FunFam" id="1.10.10.10:FF:000012">
    <property type="entry name" value="U5 small nuclear ribonucleoprotein helicase"/>
    <property type="match status" value="1"/>
</dbReference>
<keyword evidence="2" id="KW-0378">Hydrolase</keyword>
<keyword evidence="3" id="KW-0347">Helicase</keyword>
<keyword evidence="4" id="KW-0067">ATP-binding</keyword>
<dbReference type="SUPFAM" id="SSF158702">
    <property type="entry name" value="Sec63 N-terminal domain-like"/>
    <property type="match status" value="1"/>
</dbReference>
<dbReference type="InterPro" id="IPR036388">
    <property type="entry name" value="WH-like_DNA-bd_sf"/>
</dbReference>
<comment type="caution">
    <text evidence="7">The sequence shown here is derived from an EMBL/GenBank/DDBJ whole genome shotgun (WGS) entry which is preliminary data.</text>
</comment>
<evidence type="ECO:0000313" key="8">
    <source>
        <dbReference type="Proteomes" id="UP000244722"/>
    </source>
</evidence>
<evidence type="ECO:0000256" key="3">
    <source>
        <dbReference type="ARBA" id="ARBA00022806"/>
    </source>
</evidence>
<dbReference type="Gene3D" id="3.40.50.300">
    <property type="entry name" value="P-loop containing nucleotide triphosphate hydrolases"/>
    <property type="match status" value="1"/>
</dbReference>
<evidence type="ECO:0000256" key="1">
    <source>
        <dbReference type="ARBA" id="ARBA00022741"/>
    </source>
</evidence>
<dbReference type="Proteomes" id="UP000244722">
    <property type="component" value="Unassembled WGS sequence"/>
</dbReference>
<dbReference type="AlphaFoldDB" id="A0A2T6ZK91"/>
<dbReference type="PANTHER" id="PTHR47961:SF4">
    <property type="entry name" value="ACTIVATING SIGNAL COINTEGRATOR 1 COMPLEX SUBUNIT 3"/>
    <property type="match status" value="1"/>
</dbReference>
<evidence type="ECO:0000256" key="2">
    <source>
        <dbReference type="ARBA" id="ARBA00022801"/>
    </source>
</evidence>
<protein>
    <submittedName>
        <fullName evidence="7">Uncharacterized protein</fullName>
    </submittedName>
</protein>
<evidence type="ECO:0000259" key="6">
    <source>
        <dbReference type="Pfam" id="PF23445"/>
    </source>
</evidence>
<feature type="domain" description="MER3 helicase-like winged helix" evidence="6">
    <location>
        <begin position="120"/>
        <end position="201"/>
    </location>
</feature>
<dbReference type="GO" id="GO:0016787">
    <property type="term" value="F:hydrolase activity"/>
    <property type="evidence" value="ECO:0007669"/>
    <property type="project" value="UniProtKB-KW"/>
</dbReference>
<dbReference type="OrthoDB" id="5575at2759"/>
<keyword evidence="1" id="KW-0547">Nucleotide-binding</keyword>
<feature type="domain" description="SEC63" evidence="5">
    <location>
        <begin position="211"/>
        <end position="267"/>
    </location>
</feature>
<dbReference type="InterPro" id="IPR057842">
    <property type="entry name" value="WH_MER3"/>
</dbReference>
<sequence>MFVCQSPPSAGESKKRKEAYRNDKRIVESLFEGCAFKVPLASRDVAWELNTTAYMVIVMSTQFFEGREHRYVDYPLSEVLQMLGKTSRPAEDKFGKAVLMTTAVKKDYYRKFFNEALPIESHLPAYQHDSFVTEISTKTIGSTQDAVDWPTYTYFYRRLLANPSYYSLTDTFHEGLSTHLSEMVENTLKDLAEAKIVDIDEEDDTVTPFNAARILEIVTSATDFESIQIHRHEDRVLRRIYDNVPVKMSQPNYESPHFKAFVLLQAQNAATRGPSS</sequence>
<dbReference type="InterPro" id="IPR050474">
    <property type="entry name" value="Hel308_SKI2-like"/>
</dbReference>
<dbReference type="GO" id="GO:0005524">
    <property type="term" value="F:ATP binding"/>
    <property type="evidence" value="ECO:0007669"/>
    <property type="project" value="UniProtKB-KW"/>
</dbReference>
<dbReference type="GO" id="GO:0005634">
    <property type="term" value="C:nucleus"/>
    <property type="evidence" value="ECO:0007669"/>
    <property type="project" value="TreeGrafter"/>
</dbReference>
<keyword evidence="8" id="KW-1185">Reference proteome</keyword>
<gene>
    <name evidence="7" type="ORF">B9Z19DRAFT_1130522</name>
</gene>